<name>A0ABS7GUT8_9HYPH</name>
<sequence length="438" mass="45597">MGEGIARPEDERFMAAAIRLSRWHTGQTSTNPSVGCVIVRDGEIVGRAVTALGGRPHAEPQALAEAGELARGATAYVTLEPCSHHGKTPPCAEALIAYGVGRVVISVTDPDVRVSGRGISTLRDAGIEVTTGVLEEEARQPLAGYLTRQTKNRPYVTLKLAVSADGMIGREGVGQVAITGPEARAQVQALRAETDAILVGIGTAIADDPLLTVRTPGLEAQSPVRIVLDPALALPLTSKLVETAKEVPVIVVASEEVSPLGSEEGAAPSVLPDISPTMGEIGKALAPNSQDNPSLPATADVGRGATPQPISPPVGEMSGRTEGGAAPTDRTDMDTRHAALEAAGVEILYCNPYHPEVLLPALATRGISSLLVEGGAKTAKLFLEAGLVDRIQLYQAPVVIGDGGIESPLQPTDIPSGFAHRGTYIFGADRLDEYEREN</sequence>
<dbReference type="InterPro" id="IPR002125">
    <property type="entry name" value="CMP_dCMP_dom"/>
</dbReference>
<keyword evidence="18" id="KW-1185">Reference proteome</keyword>
<gene>
    <name evidence="17" type="primary">ribD</name>
    <name evidence="17" type="ORF">JNB85_11915</name>
</gene>
<dbReference type="EC" id="1.1.1.193" evidence="7"/>
<dbReference type="SUPFAM" id="SSF53597">
    <property type="entry name" value="Dihydrofolate reductase-like"/>
    <property type="match status" value="2"/>
</dbReference>
<dbReference type="Pfam" id="PF00383">
    <property type="entry name" value="dCMP_cyt_deam_1"/>
    <property type="match status" value="1"/>
</dbReference>
<dbReference type="PROSITE" id="PS00903">
    <property type="entry name" value="CYT_DCMP_DEAMINASES_1"/>
    <property type="match status" value="1"/>
</dbReference>
<evidence type="ECO:0000256" key="11">
    <source>
        <dbReference type="ARBA" id="ARBA00022833"/>
    </source>
</evidence>
<dbReference type="Pfam" id="PF01872">
    <property type="entry name" value="RibD_C"/>
    <property type="match status" value="2"/>
</dbReference>
<dbReference type="InterPro" id="IPR004794">
    <property type="entry name" value="Eubact_RibD"/>
</dbReference>
<dbReference type="InterPro" id="IPR002734">
    <property type="entry name" value="RibDG_C"/>
</dbReference>
<dbReference type="GO" id="GO:0008835">
    <property type="term" value="F:diaminohydroxyphosphoribosylaminopyrimidine deaminase activity"/>
    <property type="evidence" value="ECO:0007669"/>
    <property type="project" value="UniProtKB-EC"/>
</dbReference>
<dbReference type="PANTHER" id="PTHR38011:SF7">
    <property type="entry name" value="2,5-DIAMINO-6-RIBOSYLAMINO-4(3H)-PYRIMIDINONE 5'-PHOSPHATE REDUCTASE"/>
    <property type="match status" value="1"/>
</dbReference>
<proteinExistence type="inferred from homology"/>
<accession>A0ABS7GUT8</accession>
<evidence type="ECO:0000256" key="2">
    <source>
        <dbReference type="ARBA" id="ARBA00004882"/>
    </source>
</evidence>
<dbReference type="PANTHER" id="PTHR38011">
    <property type="entry name" value="DIHYDROFOLATE REDUCTASE FAMILY PROTEIN (AFU_ORTHOLOGUE AFUA_8G06820)"/>
    <property type="match status" value="1"/>
</dbReference>
<reference evidence="17 18" key="1">
    <citation type="journal article" date="2021" name="MBio">
        <title>Poor Competitiveness of Bradyrhizobium in Pigeon Pea Root Colonization in Indian Soils.</title>
        <authorList>
            <person name="Chalasani D."/>
            <person name="Basu A."/>
            <person name="Pullabhotla S.V.S.R.N."/>
            <person name="Jorrin B."/>
            <person name="Neal A.L."/>
            <person name="Poole P.S."/>
            <person name="Podile A.R."/>
            <person name="Tkacz A."/>
        </authorList>
    </citation>
    <scope>NUCLEOTIDE SEQUENCE [LARGE SCALE GENOMIC DNA]</scope>
    <source>
        <strain evidence="17 18">HU56</strain>
    </source>
</reference>
<comment type="caution">
    <text evidence="17">The sequence shown here is derived from an EMBL/GenBank/DDBJ whole genome shotgun (WGS) entry which is preliminary data.</text>
</comment>
<keyword evidence="11" id="KW-0862">Zinc</keyword>
<feature type="region of interest" description="Disordered" evidence="15">
    <location>
        <begin position="283"/>
        <end position="332"/>
    </location>
</feature>
<comment type="similarity">
    <text evidence="4">In the N-terminal section; belongs to the cytidine and deoxycytidylate deaminase family.</text>
</comment>
<dbReference type="GO" id="GO:0008703">
    <property type="term" value="F:5-amino-6-(5-phosphoribosylamino)uracil reductase activity"/>
    <property type="evidence" value="ECO:0007669"/>
    <property type="project" value="UniProtKB-EC"/>
</dbReference>
<dbReference type="InterPro" id="IPR016193">
    <property type="entry name" value="Cytidine_deaminase-like"/>
</dbReference>
<dbReference type="EMBL" id="JAEUAK010000004">
    <property type="protein sequence ID" value="MBW9053125.1"/>
    <property type="molecule type" value="Genomic_DNA"/>
</dbReference>
<comment type="similarity">
    <text evidence="5">In the C-terminal section; belongs to the HTP reductase family.</text>
</comment>
<keyword evidence="14" id="KW-0511">Multifunctional enzyme</keyword>
<evidence type="ECO:0000256" key="10">
    <source>
        <dbReference type="ARBA" id="ARBA00022723"/>
    </source>
</evidence>
<evidence type="ECO:0000256" key="14">
    <source>
        <dbReference type="ARBA" id="ARBA00023268"/>
    </source>
</evidence>
<feature type="domain" description="CMP/dCMP-type deaminase" evidence="16">
    <location>
        <begin position="8"/>
        <end position="130"/>
    </location>
</feature>
<evidence type="ECO:0000256" key="5">
    <source>
        <dbReference type="ARBA" id="ARBA00007417"/>
    </source>
</evidence>
<evidence type="ECO:0000256" key="6">
    <source>
        <dbReference type="ARBA" id="ARBA00012766"/>
    </source>
</evidence>
<dbReference type="Gene3D" id="3.40.430.10">
    <property type="entry name" value="Dihydrofolate Reductase, subunit A"/>
    <property type="match status" value="1"/>
</dbReference>
<comment type="pathway">
    <text evidence="2">Cofactor biosynthesis; riboflavin biosynthesis; 5-amino-6-(D-ribitylamino)uracil from GTP: step 2/4.</text>
</comment>
<dbReference type="NCBIfam" id="TIGR00326">
    <property type="entry name" value="eubact_ribD"/>
    <property type="match status" value="1"/>
</dbReference>
<evidence type="ECO:0000256" key="12">
    <source>
        <dbReference type="ARBA" id="ARBA00022857"/>
    </source>
</evidence>
<evidence type="ECO:0000256" key="4">
    <source>
        <dbReference type="ARBA" id="ARBA00005259"/>
    </source>
</evidence>
<comment type="pathway">
    <text evidence="3">Cofactor biosynthesis; riboflavin biosynthesis; 5-amino-6-(D-ribitylamino)uracil from GTP: step 3/4.</text>
</comment>
<dbReference type="RefSeq" id="WP_220334561.1">
    <property type="nucleotide sequence ID" value="NZ_JAEUAK010000004.1"/>
</dbReference>
<protein>
    <recommendedName>
        <fullName evidence="8">Riboflavin biosynthesis protein RibD</fullName>
        <ecNumber evidence="7">1.1.1.193</ecNumber>
        <ecNumber evidence="6">3.5.4.26</ecNumber>
    </recommendedName>
</protein>
<organism evidence="17 18">
    <name type="scientific">Rhizobium mesosinicum</name>
    <dbReference type="NCBI Taxonomy" id="335017"/>
    <lineage>
        <taxon>Bacteria</taxon>
        <taxon>Pseudomonadati</taxon>
        <taxon>Pseudomonadota</taxon>
        <taxon>Alphaproteobacteria</taxon>
        <taxon>Hyphomicrobiales</taxon>
        <taxon>Rhizobiaceae</taxon>
        <taxon>Rhizobium/Agrobacterium group</taxon>
        <taxon>Rhizobium</taxon>
    </lineage>
</organism>
<dbReference type="Proteomes" id="UP000717752">
    <property type="component" value="Unassembled WGS sequence"/>
</dbReference>
<evidence type="ECO:0000256" key="8">
    <source>
        <dbReference type="ARBA" id="ARBA00019930"/>
    </source>
</evidence>
<keyword evidence="12" id="KW-0521">NADP</keyword>
<evidence type="ECO:0000256" key="15">
    <source>
        <dbReference type="SAM" id="MobiDB-lite"/>
    </source>
</evidence>
<evidence type="ECO:0000256" key="7">
    <source>
        <dbReference type="ARBA" id="ARBA00013173"/>
    </source>
</evidence>
<dbReference type="InterPro" id="IPR050765">
    <property type="entry name" value="Riboflavin_Biosynth_HTPR"/>
</dbReference>
<evidence type="ECO:0000256" key="1">
    <source>
        <dbReference type="ARBA" id="ARBA00002151"/>
    </source>
</evidence>
<dbReference type="Gene3D" id="3.40.140.10">
    <property type="entry name" value="Cytidine Deaminase, domain 2"/>
    <property type="match status" value="1"/>
</dbReference>
<dbReference type="InterPro" id="IPR016192">
    <property type="entry name" value="APOBEC/CMP_deaminase_Zn-bd"/>
</dbReference>
<keyword evidence="17" id="KW-0378">Hydrolase</keyword>
<evidence type="ECO:0000256" key="13">
    <source>
        <dbReference type="ARBA" id="ARBA00023002"/>
    </source>
</evidence>
<dbReference type="PROSITE" id="PS51747">
    <property type="entry name" value="CYT_DCMP_DEAMINASES_2"/>
    <property type="match status" value="1"/>
</dbReference>
<evidence type="ECO:0000313" key="18">
    <source>
        <dbReference type="Proteomes" id="UP000717752"/>
    </source>
</evidence>
<evidence type="ECO:0000259" key="16">
    <source>
        <dbReference type="PROSITE" id="PS51747"/>
    </source>
</evidence>
<dbReference type="InterPro" id="IPR024072">
    <property type="entry name" value="DHFR-like_dom_sf"/>
</dbReference>
<keyword evidence="9" id="KW-0686">Riboflavin biosynthesis</keyword>
<evidence type="ECO:0000256" key="3">
    <source>
        <dbReference type="ARBA" id="ARBA00004910"/>
    </source>
</evidence>
<evidence type="ECO:0000313" key="17">
    <source>
        <dbReference type="EMBL" id="MBW9053125.1"/>
    </source>
</evidence>
<dbReference type="SUPFAM" id="SSF53927">
    <property type="entry name" value="Cytidine deaminase-like"/>
    <property type="match status" value="1"/>
</dbReference>
<dbReference type="CDD" id="cd01284">
    <property type="entry name" value="Riboflavin_deaminase-reductase"/>
    <property type="match status" value="1"/>
</dbReference>
<keyword evidence="10" id="KW-0479">Metal-binding</keyword>
<keyword evidence="13 17" id="KW-0560">Oxidoreductase</keyword>
<evidence type="ECO:0000256" key="9">
    <source>
        <dbReference type="ARBA" id="ARBA00022619"/>
    </source>
</evidence>
<comment type="function">
    <text evidence="1">Converts 2,5-diamino-6-(ribosylamino)-4(3h)-pyrimidinone 5'-phosphate into 5-amino-6-(ribosylamino)-2,4(1h,3h)-pyrimidinedione 5'-phosphate.</text>
</comment>
<dbReference type="EC" id="3.5.4.26" evidence="6"/>